<name>A0A6J4SYM2_9ACTN</name>
<feature type="region of interest" description="Disordered" evidence="1">
    <location>
        <begin position="173"/>
        <end position="210"/>
    </location>
</feature>
<evidence type="ECO:0000313" key="2">
    <source>
        <dbReference type="EMBL" id="CAA9508587.1"/>
    </source>
</evidence>
<reference evidence="2" key="1">
    <citation type="submission" date="2020-02" db="EMBL/GenBank/DDBJ databases">
        <authorList>
            <person name="Meier V. D."/>
        </authorList>
    </citation>
    <scope>NUCLEOTIDE SEQUENCE</scope>
    <source>
        <strain evidence="2">AVDCRST_MAG53</strain>
    </source>
</reference>
<dbReference type="AlphaFoldDB" id="A0A6J4SYM2"/>
<feature type="region of interest" description="Disordered" evidence="1">
    <location>
        <begin position="1"/>
        <end position="113"/>
    </location>
</feature>
<protein>
    <submittedName>
        <fullName evidence="2">Uncharacterized protein</fullName>
    </submittedName>
</protein>
<feature type="compositionally biased region" description="Low complexity" evidence="1">
    <location>
        <begin position="173"/>
        <end position="188"/>
    </location>
</feature>
<feature type="non-terminal residue" evidence="2">
    <location>
        <position position="210"/>
    </location>
</feature>
<accession>A0A6J4SYM2</accession>
<gene>
    <name evidence="2" type="ORF">AVDCRST_MAG53-2787</name>
</gene>
<feature type="compositionally biased region" description="Low complexity" evidence="1">
    <location>
        <begin position="73"/>
        <end position="82"/>
    </location>
</feature>
<sequence length="210" mass="22619">CLRPCSPSATSPCRATPGRAWTPSPPRSPRRASPRSTDRRVPGNRRCCACATRSRCPHAGPSPSAACPWPTATSSPTGGRSRWSSRRPSHFPAASRTTSVSPRPALPTTTSPPCWSVPPCPGPSRSAVPTSSRAVSSNACAWRARWPPRRASCWPTSRPRRWTRTRRRCWSGWSASSRPVASPSCSSPTMRRSAGGSPTTCCDWSTGRLP</sequence>
<feature type="non-terminal residue" evidence="2">
    <location>
        <position position="1"/>
    </location>
</feature>
<proteinExistence type="predicted"/>
<organism evidence="2">
    <name type="scientific">uncultured Solirubrobacteraceae bacterium</name>
    <dbReference type="NCBI Taxonomy" id="1162706"/>
    <lineage>
        <taxon>Bacteria</taxon>
        <taxon>Bacillati</taxon>
        <taxon>Actinomycetota</taxon>
        <taxon>Thermoleophilia</taxon>
        <taxon>Solirubrobacterales</taxon>
        <taxon>Solirubrobacteraceae</taxon>
        <taxon>environmental samples</taxon>
    </lineage>
</organism>
<dbReference type="EMBL" id="CADCVR010000079">
    <property type="protein sequence ID" value="CAA9508587.1"/>
    <property type="molecule type" value="Genomic_DNA"/>
</dbReference>
<evidence type="ECO:0000256" key="1">
    <source>
        <dbReference type="SAM" id="MobiDB-lite"/>
    </source>
</evidence>